<reference evidence="3 4" key="1">
    <citation type="submission" date="2023-12" db="EMBL/GenBank/DDBJ databases">
        <title>Baltic Sea Cyanobacteria.</title>
        <authorList>
            <person name="Delbaje E."/>
            <person name="Fewer D.P."/>
            <person name="Shishido T.K."/>
        </authorList>
    </citation>
    <scope>NUCLEOTIDE SEQUENCE [LARGE SCALE GENOMIC DNA]</scope>
    <source>
        <strain evidence="3 4">UHCC 0281</strain>
    </source>
</reference>
<evidence type="ECO:0000256" key="2">
    <source>
        <dbReference type="SAM" id="MobiDB-lite"/>
    </source>
</evidence>
<evidence type="ECO:0000313" key="3">
    <source>
        <dbReference type="EMBL" id="MEA5441381.1"/>
    </source>
</evidence>
<sequence>MTAVVPLSEDASLRLADQLQVLSQVAEALTYRLLELEERLEGQDERIGERLQQVAGREAAHGVAMDQRLGDTEERLARIEAALRGLDRTGGSRHLQAVQPPALQQELPGSLTEDEGFDLGPEDTDPFLDEGEQPFMDELIAG</sequence>
<name>A0ABU5SS88_9CYAN</name>
<accession>A0ABU5SS88</accession>
<organism evidence="3 4">
    <name type="scientific">Cyanobium gracile UHCC 0281</name>
    <dbReference type="NCBI Taxonomy" id="3110309"/>
    <lineage>
        <taxon>Bacteria</taxon>
        <taxon>Bacillati</taxon>
        <taxon>Cyanobacteriota</taxon>
        <taxon>Cyanophyceae</taxon>
        <taxon>Synechococcales</taxon>
        <taxon>Prochlorococcaceae</taxon>
        <taxon>Cyanobium</taxon>
    </lineage>
</organism>
<evidence type="ECO:0000313" key="4">
    <source>
        <dbReference type="Proteomes" id="UP001302329"/>
    </source>
</evidence>
<gene>
    <name evidence="3" type="ORF">VB739_02325</name>
</gene>
<keyword evidence="1" id="KW-0175">Coiled coil</keyword>
<proteinExistence type="predicted"/>
<evidence type="ECO:0008006" key="5">
    <source>
        <dbReference type="Google" id="ProtNLM"/>
    </source>
</evidence>
<feature type="region of interest" description="Disordered" evidence="2">
    <location>
        <begin position="98"/>
        <end position="130"/>
    </location>
</feature>
<feature type="coiled-coil region" evidence="1">
    <location>
        <begin position="19"/>
        <end position="89"/>
    </location>
</feature>
<feature type="compositionally biased region" description="Acidic residues" evidence="2">
    <location>
        <begin position="112"/>
        <end position="130"/>
    </location>
</feature>
<evidence type="ECO:0000256" key="1">
    <source>
        <dbReference type="SAM" id="Coils"/>
    </source>
</evidence>
<dbReference type="Proteomes" id="UP001302329">
    <property type="component" value="Unassembled WGS sequence"/>
</dbReference>
<protein>
    <recommendedName>
        <fullName evidence="5">Chemotaxis protein</fullName>
    </recommendedName>
</protein>
<dbReference type="EMBL" id="JAYGHY010000004">
    <property type="protein sequence ID" value="MEA5441381.1"/>
    <property type="molecule type" value="Genomic_DNA"/>
</dbReference>
<comment type="caution">
    <text evidence="3">The sequence shown here is derived from an EMBL/GenBank/DDBJ whole genome shotgun (WGS) entry which is preliminary data.</text>
</comment>
<keyword evidence="4" id="KW-1185">Reference proteome</keyword>
<dbReference type="RefSeq" id="WP_323355522.1">
    <property type="nucleotide sequence ID" value="NZ_JAYGHY010000004.1"/>
</dbReference>